<reference evidence="6 7" key="1">
    <citation type="submission" date="2016-10" db="EMBL/GenBank/DDBJ databases">
        <authorList>
            <person name="de Groot N.N."/>
        </authorList>
    </citation>
    <scope>NUCLEOTIDE SEQUENCE [LARGE SCALE GENOMIC DNA]</scope>
    <source>
        <strain evidence="6 7">DSM 23031</strain>
    </source>
</reference>
<dbReference type="GO" id="GO:0022857">
    <property type="term" value="F:transmembrane transporter activity"/>
    <property type="evidence" value="ECO:0007669"/>
    <property type="project" value="InterPro"/>
</dbReference>
<evidence type="ECO:0000259" key="5">
    <source>
        <dbReference type="PROSITE" id="PS50850"/>
    </source>
</evidence>
<organism evidence="6 7">
    <name type="scientific">Chryseobacterium culicis</name>
    <dbReference type="NCBI Taxonomy" id="680127"/>
    <lineage>
        <taxon>Bacteria</taxon>
        <taxon>Pseudomonadati</taxon>
        <taxon>Bacteroidota</taxon>
        <taxon>Flavobacteriia</taxon>
        <taxon>Flavobacteriales</taxon>
        <taxon>Weeksellaceae</taxon>
        <taxon>Chryseobacterium group</taxon>
        <taxon>Chryseobacterium</taxon>
    </lineage>
</organism>
<dbReference type="PROSITE" id="PS50850">
    <property type="entry name" value="MFS"/>
    <property type="match status" value="1"/>
</dbReference>
<feature type="transmembrane region" description="Helical" evidence="4">
    <location>
        <begin position="374"/>
        <end position="396"/>
    </location>
</feature>
<dbReference type="InterPro" id="IPR020846">
    <property type="entry name" value="MFS_dom"/>
</dbReference>
<dbReference type="InterPro" id="IPR011701">
    <property type="entry name" value="MFS"/>
</dbReference>
<evidence type="ECO:0000256" key="1">
    <source>
        <dbReference type="ARBA" id="ARBA00022692"/>
    </source>
</evidence>
<evidence type="ECO:0000313" key="6">
    <source>
        <dbReference type="EMBL" id="SEH47869.1"/>
    </source>
</evidence>
<dbReference type="Pfam" id="PF07690">
    <property type="entry name" value="MFS_1"/>
    <property type="match status" value="1"/>
</dbReference>
<dbReference type="SUPFAM" id="SSF103473">
    <property type="entry name" value="MFS general substrate transporter"/>
    <property type="match status" value="1"/>
</dbReference>
<feature type="transmembrane region" description="Helical" evidence="4">
    <location>
        <begin position="12"/>
        <end position="38"/>
    </location>
</feature>
<evidence type="ECO:0000313" key="7">
    <source>
        <dbReference type="Proteomes" id="UP000198561"/>
    </source>
</evidence>
<sequence length="404" mass="43853">MNTHFKFHYAYVIVFCCCLIMGVVIGLVMSCAGIFYTPVSDDLGVSKGDFGLYMTFVYSCSFFMLSVAGKMMDKFSARVLLAGGTAIVGLIYIGMSQFDKVWQFYVAGGLIGIVLSFLLYLSYPVLISRWFNSGVGFFIGLCSAASGIGGIVFNPIGGYLLQVYGWRTAYLIFGAIILIGIFPLLAVLLRDDPYKIGLKPLGRKEQEYVSSGMDYAEAIRSPTFYTMLVFAFLMISVSTLNLFLPTYITSVGFSVEQSSLVASAVMLGVTIGKLILGYINDKSPIAGVFLFSGCGILGFIFLLFGTKMFILIVIGAFLFGWAYAAVTVETALLVRIVFGTKDYSKIFSNISISLALGGAVMAGVWGYLADFLDFKVIFIIALVLLACAAGIGWISIKKSAKNIY</sequence>
<feature type="transmembrane region" description="Helical" evidence="4">
    <location>
        <begin position="346"/>
        <end position="368"/>
    </location>
</feature>
<dbReference type="PANTHER" id="PTHR11360:SF284">
    <property type="entry name" value="EG:103B4.3 PROTEIN-RELATED"/>
    <property type="match status" value="1"/>
</dbReference>
<feature type="transmembrane region" description="Helical" evidence="4">
    <location>
        <begin position="260"/>
        <end position="279"/>
    </location>
</feature>
<dbReference type="Proteomes" id="UP000198561">
    <property type="component" value="Unassembled WGS sequence"/>
</dbReference>
<feature type="domain" description="Major facilitator superfamily (MFS) profile" evidence="5">
    <location>
        <begin position="10"/>
        <end position="400"/>
    </location>
</feature>
<keyword evidence="1 4" id="KW-0812">Transmembrane</keyword>
<evidence type="ECO:0000256" key="4">
    <source>
        <dbReference type="SAM" id="Phobius"/>
    </source>
</evidence>
<name>A0A1H6IKM8_CHRCI</name>
<feature type="transmembrane region" description="Helical" evidence="4">
    <location>
        <begin position="223"/>
        <end position="248"/>
    </location>
</feature>
<feature type="transmembrane region" description="Helical" evidence="4">
    <location>
        <begin position="135"/>
        <end position="156"/>
    </location>
</feature>
<feature type="transmembrane region" description="Helical" evidence="4">
    <location>
        <begin position="101"/>
        <end position="123"/>
    </location>
</feature>
<gene>
    <name evidence="6" type="ORF">SAMN05421593_4533</name>
</gene>
<dbReference type="Gene3D" id="1.20.1250.20">
    <property type="entry name" value="MFS general substrate transporter like domains"/>
    <property type="match status" value="2"/>
</dbReference>
<accession>A0A1H6IKM8</accession>
<dbReference type="PROSITE" id="PS51257">
    <property type="entry name" value="PROKAR_LIPOPROTEIN"/>
    <property type="match status" value="1"/>
</dbReference>
<feature type="transmembrane region" description="Helical" evidence="4">
    <location>
        <begin position="50"/>
        <end position="68"/>
    </location>
</feature>
<evidence type="ECO:0000256" key="3">
    <source>
        <dbReference type="ARBA" id="ARBA00023136"/>
    </source>
</evidence>
<dbReference type="STRING" id="680127.SAMN05421593_4533"/>
<feature type="transmembrane region" description="Helical" evidence="4">
    <location>
        <begin position="75"/>
        <end position="95"/>
    </location>
</feature>
<feature type="transmembrane region" description="Helical" evidence="4">
    <location>
        <begin position="310"/>
        <end position="334"/>
    </location>
</feature>
<feature type="transmembrane region" description="Helical" evidence="4">
    <location>
        <begin position="286"/>
        <end position="304"/>
    </location>
</feature>
<dbReference type="RefSeq" id="WP_089696716.1">
    <property type="nucleotide sequence ID" value="NZ_FNWQ01000009.1"/>
</dbReference>
<dbReference type="OrthoDB" id="182417at2"/>
<dbReference type="PANTHER" id="PTHR11360">
    <property type="entry name" value="MONOCARBOXYLATE TRANSPORTER"/>
    <property type="match status" value="1"/>
</dbReference>
<protein>
    <submittedName>
        <fullName evidence="6">Sugar phosphate permease</fullName>
    </submittedName>
</protein>
<evidence type="ECO:0000256" key="2">
    <source>
        <dbReference type="ARBA" id="ARBA00022989"/>
    </source>
</evidence>
<proteinExistence type="predicted"/>
<keyword evidence="2 4" id="KW-1133">Transmembrane helix</keyword>
<dbReference type="AlphaFoldDB" id="A0A1H6IKM8"/>
<dbReference type="EMBL" id="FNWQ01000009">
    <property type="protein sequence ID" value="SEH47869.1"/>
    <property type="molecule type" value="Genomic_DNA"/>
</dbReference>
<dbReference type="InterPro" id="IPR050327">
    <property type="entry name" value="Proton-linked_MCT"/>
</dbReference>
<dbReference type="InterPro" id="IPR036259">
    <property type="entry name" value="MFS_trans_sf"/>
</dbReference>
<feature type="transmembrane region" description="Helical" evidence="4">
    <location>
        <begin position="168"/>
        <end position="189"/>
    </location>
</feature>
<keyword evidence="3 4" id="KW-0472">Membrane</keyword>